<dbReference type="InterPro" id="IPR012337">
    <property type="entry name" value="RNaseH-like_sf"/>
</dbReference>
<protein>
    <recommendedName>
        <fullName evidence="1">DUF659 domain-containing protein</fullName>
    </recommendedName>
</protein>
<dbReference type="PANTHER" id="PTHR32166">
    <property type="entry name" value="OSJNBA0013A04.12 PROTEIN"/>
    <property type="match status" value="1"/>
</dbReference>
<comment type="caution">
    <text evidence="2">The sequence shown here is derived from an EMBL/GenBank/DDBJ whole genome shotgun (WGS) entry which is preliminary data.</text>
</comment>
<name>A0AAD8I5Y8_9APIA</name>
<accession>A0AAD8I5Y8</accession>
<evidence type="ECO:0000259" key="1">
    <source>
        <dbReference type="Pfam" id="PF04937"/>
    </source>
</evidence>
<dbReference type="EMBL" id="JAUIZM010000006">
    <property type="protein sequence ID" value="KAK1378597.1"/>
    <property type="molecule type" value="Genomic_DNA"/>
</dbReference>
<evidence type="ECO:0000313" key="2">
    <source>
        <dbReference type="EMBL" id="KAK1378597.1"/>
    </source>
</evidence>
<evidence type="ECO:0000313" key="3">
    <source>
        <dbReference type="Proteomes" id="UP001237642"/>
    </source>
</evidence>
<dbReference type="PANTHER" id="PTHR32166:SF74">
    <property type="entry name" value="OS05G0256350 PROTEIN"/>
    <property type="match status" value="1"/>
</dbReference>
<gene>
    <name evidence="2" type="ORF">POM88_025341</name>
</gene>
<dbReference type="Proteomes" id="UP001237642">
    <property type="component" value="Unassembled WGS sequence"/>
</dbReference>
<reference evidence="2" key="2">
    <citation type="submission" date="2023-05" db="EMBL/GenBank/DDBJ databases">
        <authorList>
            <person name="Schelkunov M.I."/>
        </authorList>
    </citation>
    <scope>NUCLEOTIDE SEQUENCE</scope>
    <source>
        <strain evidence="2">Hsosn_3</strain>
        <tissue evidence="2">Leaf</tissue>
    </source>
</reference>
<feature type="domain" description="DUF659" evidence="1">
    <location>
        <begin position="4"/>
        <end position="116"/>
    </location>
</feature>
<organism evidence="2 3">
    <name type="scientific">Heracleum sosnowskyi</name>
    <dbReference type="NCBI Taxonomy" id="360622"/>
    <lineage>
        <taxon>Eukaryota</taxon>
        <taxon>Viridiplantae</taxon>
        <taxon>Streptophyta</taxon>
        <taxon>Embryophyta</taxon>
        <taxon>Tracheophyta</taxon>
        <taxon>Spermatophyta</taxon>
        <taxon>Magnoliopsida</taxon>
        <taxon>eudicotyledons</taxon>
        <taxon>Gunneridae</taxon>
        <taxon>Pentapetalae</taxon>
        <taxon>asterids</taxon>
        <taxon>campanulids</taxon>
        <taxon>Apiales</taxon>
        <taxon>Apiaceae</taxon>
        <taxon>Apioideae</taxon>
        <taxon>apioid superclade</taxon>
        <taxon>Tordylieae</taxon>
        <taxon>Tordyliinae</taxon>
        <taxon>Heracleum</taxon>
    </lineage>
</organism>
<reference evidence="2" key="1">
    <citation type="submission" date="2023-02" db="EMBL/GenBank/DDBJ databases">
        <title>Genome of toxic invasive species Heracleum sosnowskyi carries increased number of genes despite the absence of recent whole-genome duplications.</title>
        <authorList>
            <person name="Schelkunov M."/>
            <person name="Shtratnikova V."/>
            <person name="Makarenko M."/>
            <person name="Klepikova A."/>
            <person name="Omelchenko D."/>
            <person name="Novikova G."/>
            <person name="Obukhova E."/>
            <person name="Bogdanov V."/>
            <person name="Penin A."/>
            <person name="Logacheva M."/>
        </authorList>
    </citation>
    <scope>NUCLEOTIDE SEQUENCE</scope>
    <source>
        <strain evidence="2">Hsosn_3</strain>
        <tissue evidence="2">Leaf</tissue>
    </source>
</reference>
<dbReference type="SUPFAM" id="SSF53098">
    <property type="entry name" value="Ribonuclease H-like"/>
    <property type="match status" value="1"/>
</dbReference>
<keyword evidence="3" id="KW-1185">Reference proteome</keyword>
<sequence length="142" mass="16326">MKLPSYHEVRVSLLKSEVESIESIRKSHEAEWMKSGCSIMIDGWQDRKHQSLINFLVNTHRGSIFIESVDAFVVSKTSDMVFELLCKYVEMIGPQNFVQVVTNSAANNKATCQLLIIRQQERVNQTNKDQIYHCLPHSIKDS</sequence>
<proteinExistence type="predicted"/>
<dbReference type="InterPro" id="IPR007021">
    <property type="entry name" value="DUF659"/>
</dbReference>
<dbReference type="Pfam" id="PF04937">
    <property type="entry name" value="DUF659"/>
    <property type="match status" value="1"/>
</dbReference>
<dbReference type="AlphaFoldDB" id="A0AAD8I5Y8"/>